<reference evidence="2" key="1">
    <citation type="submission" date="2025-08" db="UniProtKB">
        <authorList>
            <consortium name="Ensembl"/>
        </authorList>
    </citation>
    <scope>IDENTIFICATION</scope>
</reference>
<sequence>KRSQNGHFPGSAQGPTHPEVLGVHMQLAAVQLAQLGVGGLDVVQVLHGLPEGGQHLLAVGPHLGVAHDGGGAGEVAEGGEKPLGPGVDDQQPRERETGAETHRVSAASPQKQRFVTSLHPPPGGSSHRFSQPSEGGISRRRGLALLLCGEGNFPLSPGSTQSG</sequence>
<evidence type="ECO:0000313" key="2">
    <source>
        <dbReference type="Ensembl" id="ENSCSRP00000023454.1"/>
    </source>
</evidence>
<proteinExistence type="predicted"/>
<feature type="compositionally biased region" description="Basic and acidic residues" evidence="1">
    <location>
        <begin position="90"/>
        <end position="103"/>
    </location>
</feature>
<keyword evidence="3" id="KW-1185">Reference proteome</keyword>
<protein>
    <submittedName>
        <fullName evidence="2">Uncharacterized protein</fullName>
    </submittedName>
</protein>
<dbReference type="Proteomes" id="UP000694403">
    <property type="component" value="Unplaced"/>
</dbReference>
<feature type="region of interest" description="Disordered" evidence="1">
    <location>
        <begin position="65"/>
        <end position="141"/>
    </location>
</feature>
<name>A0A8C3T1H0_CHESE</name>
<dbReference type="AlphaFoldDB" id="A0A8C3T1H0"/>
<evidence type="ECO:0000256" key="1">
    <source>
        <dbReference type="SAM" id="MobiDB-lite"/>
    </source>
</evidence>
<organism evidence="2 3">
    <name type="scientific">Chelydra serpentina</name>
    <name type="common">Snapping turtle</name>
    <name type="synonym">Testudo serpentina</name>
    <dbReference type="NCBI Taxonomy" id="8475"/>
    <lineage>
        <taxon>Eukaryota</taxon>
        <taxon>Metazoa</taxon>
        <taxon>Chordata</taxon>
        <taxon>Craniata</taxon>
        <taxon>Vertebrata</taxon>
        <taxon>Euteleostomi</taxon>
        <taxon>Archelosauria</taxon>
        <taxon>Testudinata</taxon>
        <taxon>Testudines</taxon>
        <taxon>Cryptodira</taxon>
        <taxon>Durocryptodira</taxon>
        <taxon>Americhelydia</taxon>
        <taxon>Chelydroidea</taxon>
        <taxon>Chelydridae</taxon>
        <taxon>Chelydra</taxon>
    </lineage>
</organism>
<accession>A0A8C3T1H0</accession>
<evidence type="ECO:0000313" key="3">
    <source>
        <dbReference type="Proteomes" id="UP000694403"/>
    </source>
</evidence>
<reference evidence="2" key="2">
    <citation type="submission" date="2025-09" db="UniProtKB">
        <authorList>
            <consortium name="Ensembl"/>
        </authorList>
    </citation>
    <scope>IDENTIFICATION</scope>
</reference>
<dbReference type="Ensembl" id="ENSCSRT00000024473.1">
    <property type="protein sequence ID" value="ENSCSRP00000023454.1"/>
    <property type="gene ID" value="ENSCSRG00000017626.1"/>
</dbReference>